<gene>
    <name evidence="2" type="ORF">BC936DRAFT_145127</name>
</gene>
<dbReference type="EMBL" id="RBNI01003880">
    <property type="protein sequence ID" value="RUP47965.1"/>
    <property type="molecule type" value="Genomic_DNA"/>
</dbReference>
<keyword evidence="3" id="KW-1185">Reference proteome</keyword>
<evidence type="ECO:0000256" key="1">
    <source>
        <dbReference type="SAM" id="MobiDB-lite"/>
    </source>
</evidence>
<feature type="compositionally biased region" description="Pro residues" evidence="1">
    <location>
        <begin position="62"/>
        <end position="81"/>
    </location>
</feature>
<proteinExistence type="predicted"/>
<evidence type="ECO:0000313" key="3">
    <source>
        <dbReference type="Proteomes" id="UP000268093"/>
    </source>
</evidence>
<dbReference type="Proteomes" id="UP000268093">
    <property type="component" value="Unassembled WGS sequence"/>
</dbReference>
<sequence length="167" mass="18317">MNSPISGLQSSNYLIQPLGSCNLLITFSLETFNNPLTSNYSNTPSYSNIPTYAKPTYAKPSQPMPSQPIPSQPMPSQPTPSQPTSATLRPTMKIDEPSFIPETQLSSRAAISKFEQLIVSLYAESCSGLISTTFQIYHIPVKDHAFTSIFVPYTTPKSIHMPNATNN</sequence>
<accession>A0A433DAW3</accession>
<name>A0A433DAW3_9FUNG</name>
<feature type="region of interest" description="Disordered" evidence="1">
    <location>
        <begin position="51"/>
        <end position="89"/>
    </location>
</feature>
<protein>
    <submittedName>
        <fullName evidence="2">Uncharacterized protein</fullName>
    </submittedName>
</protein>
<reference evidence="2 3" key="1">
    <citation type="journal article" date="2018" name="New Phytol.">
        <title>Phylogenomics of Endogonaceae and evolution of mycorrhizas within Mucoromycota.</title>
        <authorList>
            <person name="Chang Y."/>
            <person name="Desiro A."/>
            <person name="Na H."/>
            <person name="Sandor L."/>
            <person name="Lipzen A."/>
            <person name="Clum A."/>
            <person name="Barry K."/>
            <person name="Grigoriev I.V."/>
            <person name="Martin F.M."/>
            <person name="Stajich J.E."/>
            <person name="Smith M.E."/>
            <person name="Bonito G."/>
            <person name="Spatafora J.W."/>
        </authorList>
    </citation>
    <scope>NUCLEOTIDE SEQUENCE [LARGE SCALE GENOMIC DNA]</scope>
    <source>
        <strain evidence="2 3">GMNB39</strain>
    </source>
</reference>
<organism evidence="2 3">
    <name type="scientific">Jimgerdemannia flammicorona</name>
    <dbReference type="NCBI Taxonomy" id="994334"/>
    <lineage>
        <taxon>Eukaryota</taxon>
        <taxon>Fungi</taxon>
        <taxon>Fungi incertae sedis</taxon>
        <taxon>Mucoromycota</taxon>
        <taxon>Mucoromycotina</taxon>
        <taxon>Endogonomycetes</taxon>
        <taxon>Endogonales</taxon>
        <taxon>Endogonaceae</taxon>
        <taxon>Jimgerdemannia</taxon>
    </lineage>
</organism>
<comment type="caution">
    <text evidence="2">The sequence shown here is derived from an EMBL/GenBank/DDBJ whole genome shotgun (WGS) entry which is preliminary data.</text>
</comment>
<dbReference type="AlphaFoldDB" id="A0A433DAW3"/>
<evidence type="ECO:0000313" key="2">
    <source>
        <dbReference type="EMBL" id="RUP47965.1"/>
    </source>
</evidence>